<dbReference type="PANTHER" id="PTHR21581">
    <property type="entry name" value="D-ALANYL-D-ALANINE CARBOXYPEPTIDASE"/>
    <property type="match status" value="1"/>
</dbReference>
<dbReference type="PRINTS" id="PR00725">
    <property type="entry name" value="DADACBPTASE1"/>
</dbReference>
<evidence type="ECO:0000256" key="7">
    <source>
        <dbReference type="RuleBase" id="RU004016"/>
    </source>
</evidence>
<dbReference type="InterPro" id="IPR018044">
    <property type="entry name" value="Peptidase_S11"/>
</dbReference>
<evidence type="ECO:0000256" key="9">
    <source>
        <dbReference type="SAM" id="Phobius"/>
    </source>
</evidence>
<gene>
    <name evidence="12" type="ORF">HKK74_04070</name>
</gene>
<evidence type="ECO:0000256" key="1">
    <source>
        <dbReference type="ARBA" id="ARBA00007164"/>
    </source>
</evidence>
<protein>
    <submittedName>
        <fullName evidence="12">D-alanyl-D-alanine carboxypeptidase</fullName>
    </submittedName>
</protein>
<keyword evidence="3" id="KW-0378">Hydrolase</keyword>
<feature type="region of interest" description="Disordered" evidence="8">
    <location>
        <begin position="399"/>
        <end position="421"/>
    </location>
</feature>
<keyword evidence="9" id="KW-0472">Membrane</keyword>
<dbReference type="EMBL" id="JABVEC010000002">
    <property type="protein sequence ID" value="MBC6464674.1"/>
    <property type="molecule type" value="Genomic_DNA"/>
</dbReference>
<dbReference type="PANTHER" id="PTHR21581:SF33">
    <property type="entry name" value="D-ALANYL-D-ALANINE CARBOXYPEPTIDASE DACB"/>
    <property type="match status" value="1"/>
</dbReference>
<feature type="region of interest" description="Disordered" evidence="8">
    <location>
        <begin position="28"/>
        <end position="50"/>
    </location>
</feature>
<evidence type="ECO:0000256" key="2">
    <source>
        <dbReference type="ARBA" id="ARBA00022729"/>
    </source>
</evidence>
<dbReference type="Gene3D" id="3.40.710.10">
    <property type="entry name" value="DD-peptidase/beta-lactamase superfamily"/>
    <property type="match status" value="1"/>
</dbReference>
<proteinExistence type="inferred from homology"/>
<accession>A0ABR7LIK1</accession>
<feature type="compositionally biased region" description="Low complexity" evidence="8">
    <location>
        <begin position="28"/>
        <end position="48"/>
    </location>
</feature>
<evidence type="ECO:0000256" key="10">
    <source>
        <dbReference type="SAM" id="SignalP"/>
    </source>
</evidence>
<name>A0ABR7LIK1_9ACTN</name>
<keyword evidence="9" id="KW-1133">Transmembrane helix</keyword>
<keyword evidence="13" id="KW-1185">Reference proteome</keyword>
<keyword evidence="12" id="KW-0121">Carboxypeptidase</keyword>
<comment type="caution">
    <text evidence="12">The sequence shown here is derived from an EMBL/GenBank/DDBJ whole genome shotgun (WGS) entry which is preliminary data.</text>
</comment>
<evidence type="ECO:0000313" key="13">
    <source>
        <dbReference type="Proteomes" id="UP000805614"/>
    </source>
</evidence>
<dbReference type="Proteomes" id="UP000805614">
    <property type="component" value="Unassembled WGS sequence"/>
</dbReference>
<keyword evidence="4" id="KW-0133">Cell shape</keyword>
<keyword evidence="5" id="KW-0573">Peptidoglycan synthesis</keyword>
<keyword evidence="2 10" id="KW-0732">Signal</keyword>
<reference evidence="12 13" key="1">
    <citation type="submission" date="2020-06" db="EMBL/GenBank/DDBJ databases">
        <title>Actinomadura xiongansis sp. nov., isolated from soil of Baiyangdian.</title>
        <authorList>
            <person name="Zhang X."/>
        </authorList>
    </citation>
    <scope>NUCLEOTIDE SEQUENCE [LARGE SCALE GENOMIC DNA]</scope>
    <source>
        <strain evidence="12 13">HBUM206468</strain>
    </source>
</reference>
<evidence type="ECO:0000259" key="11">
    <source>
        <dbReference type="Pfam" id="PF00768"/>
    </source>
</evidence>
<dbReference type="InterPro" id="IPR012338">
    <property type="entry name" value="Beta-lactam/transpept-like"/>
</dbReference>
<dbReference type="GO" id="GO:0004180">
    <property type="term" value="F:carboxypeptidase activity"/>
    <property type="evidence" value="ECO:0007669"/>
    <property type="project" value="UniProtKB-KW"/>
</dbReference>
<comment type="similarity">
    <text evidence="1 7">Belongs to the peptidase S11 family.</text>
</comment>
<evidence type="ECO:0000313" key="12">
    <source>
        <dbReference type="EMBL" id="MBC6464674.1"/>
    </source>
</evidence>
<evidence type="ECO:0000256" key="4">
    <source>
        <dbReference type="ARBA" id="ARBA00022960"/>
    </source>
</evidence>
<organism evidence="12 13">
    <name type="scientific">Actinomadura alba</name>
    <dbReference type="NCBI Taxonomy" id="406431"/>
    <lineage>
        <taxon>Bacteria</taxon>
        <taxon>Bacillati</taxon>
        <taxon>Actinomycetota</taxon>
        <taxon>Actinomycetes</taxon>
        <taxon>Streptosporangiales</taxon>
        <taxon>Thermomonosporaceae</taxon>
        <taxon>Actinomadura</taxon>
    </lineage>
</organism>
<feature type="transmembrane region" description="Helical" evidence="9">
    <location>
        <begin position="371"/>
        <end position="394"/>
    </location>
</feature>
<dbReference type="Pfam" id="PF00768">
    <property type="entry name" value="Peptidase_S11"/>
    <property type="match status" value="1"/>
</dbReference>
<evidence type="ECO:0000256" key="8">
    <source>
        <dbReference type="SAM" id="MobiDB-lite"/>
    </source>
</evidence>
<dbReference type="InterPro" id="IPR001967">
    <property type="entry name" value="Peptidase_S11_N"/>
</dbReference>
<keyword evidence="12" id="KW-0645">Protease</keyword>
<keyword evidence="9" id="KW-0812">Transmembrane</keyword>
<feature type="signal peptide" evidence="10">
    <location>
        <begin position="1"/>
        <end position="26"/>
    </location>
</feature>
<evidence type="ECO:0000256" key="6">
    <source>
        <dbReference type="ARBA" id="ARBA00023316"/>
    </source>
</evidence>
<evidence type="ECO:0000256" key="5">
    <source>
        <dbReference type="ARBA" id="ARBA00022984"/>
    </source>
</evidence>
<sequence length="421" mass="44326">MGTVRRATALITAPLVVALTTGPAAGSTVRATGTGTAATPPSGALSGEPVGGSRLGGRGVVYERAQGVKAPPTIDAASYLIADADTGEVLAAKNPHGRYLPASALKTLTSVALIPKLDRTAMIRPTQSTVDVEGTKVGMSTQWRYPVSDLFKALMMVSGNDAALALTQAGGGMRRTLATMNAEAARLQARDTLAGSPNGLDVDLGLSVKTQHTSSYDLALIMRQGLRLPDFREYIGTIEAKWPGPPSKEQRAKGRRVGGYPIYTHNRLLRPGQARYPGMIGGKNGYTNAAQQTFVGAARRNGHTIIIALMRSPVLWTYATQLLDWGFAARGRVQPVGTLVNPVVPETKKPAREEPRKLPVIPLDQDKASGWGVTALAAGGGTVVVVGVGLAFLLRRRRRDAAAGGPPRREDARQPVEPPTG</sequence>
<dbReference type="SUPFAM" id="SSF56601">
    <property type="entry name" value="beta-lactamase/transpeptidase-like"/>
    <property type="match status" value="1"/>
</dbReference>
<feature type="domain" description="Peptidase S11 D-alanyl-D-alanine carboxypeptidase A N-terminal" evidence="11">
    <location>
        <begin position="69"/>
        <end position="310"/>
    </location>
</feature>
<evidence type="ECO:0000256" key="3">
    <source>
        <dbReference type="ARBA" id="ARBA00022801"/>
    </source>
</evidence>
<dbReference type="RefSeq" id="WP_187241676.1">
    <property type="nucleotide sequence ID" value="NZ_BAAAOK010000008.1"/>
</dbReference>
<keyword evidence="6" id="KW-0961">Cell wall biogenesis/degradation</keyword>
<feature type="chain" id="PRO_5046501835" evidence="10">
    <location>
        <begin position="27"/>
        <end position="421"/>
    </location>
</feature>